<dbReference type="EMBL" id="BNBI01000006">
    <property type="protein sequence ID" value="GHF02699.1"/>
    <property type="molecule type" value="Genomic_DNA"/>
</dbReference>
<keyword evidence="1" id="KW-0812">Transmembrane</keyword>
<keyword evidence="1" id="KW-0472">Membrane</keyword>
<dbReference type="AlphaFoldDB" id="A0A919E264"/>
<keyword evidence="1" id="KW-1133">Transmembrane helix</keyword>
<protein>
    <submittedName>
        <fullName evidence="2">ABC transporter</fullName>
    </submittedName>
</protein>
<reference evidence="2" key="1">
    <citation type="journal article" date="2014" name="Int. J. Syst. Evol. Microbiol.">
        <title>Complete genome sequence of Corynebacterium casei LMG S-19264T (=DSM 44701T), isolated from a smear-ripened cheese.</title>
        <authorList>
            <consortium name="US DOE Joint Genome Institute (JGI-PGF)"/>
            <person name="Walter F."/>
            <person name="Albersmeier A."/>
            <person name="Kalinowski J."/>
            <person name="Ruckert C."/>
        </authorList>
    </citation>
    <scope>NUCLEOTIDE SEQUENCE</scope>
    <source>
        <strain evidence="2">JCM 4477</strain>
    </source>
</reference>
<comment type="caution">
    <text evidence="2">The sequence shown here is derived from an EMBL/GenBank/DDBJ whole genome shotgun (WGS) entry which is preliminary data.</text>
</comment>
<accession>A0A919E264</accession>
<reference evidence="2" key="2">
    <citation type="submission" date="2020-09" db="EMBL/GenBank/DDBJ databases">
        <authorList>
            <person name="Sun Q."/>
            <person name="Ohkuma M."/>
        </authorList>
    </citation>
    <scope>NUCLEOTIDE SEQUENCE</scope>
    <source>
        <strain evidence="2">JCM 4477</strain>
    </source>
</reference>
<feature type="transmembrane region" description="Helical" evidence="1">
    <location>
        <begin position="148"/>
        <end position="164"/>
    </location>
</feature>
<evidence type="ECO:0000313" key="2">
    <source>
        <dbReference type="EMBL" id="GHF02699.1"/>
    </source>
</evidence>
<keyword evidence="3" id="KW-1185">Reference proteome</keyword>
<dbReference type="RefSeq" id="WP_229910395.1">
    <property type="nucleotide sequence ID" value="NZ_BNBI01000006.1"/>
</dbReference>
<gene>
    <name evidence="2" type="ORF">GCM10018772_29220</name>
</gene>
<dbReference type="Proteomes" id="UP000630718">
    <property type="component" value="Unassembled WGS sequence"/>
</dbReference>
<name>A0A919E264_9ACTN</name>
<feature type="transmembrane region" description="Helical" evidence="1">
    <location>
        <begin position="117"/>
        <end position="136"/>
    </location>
</feature>
<proteinExistence type="predicted"/>
<feature type="transmembrane region" description="Helical" evidence="1">
    <location>
        <begin position="47"/>
        <end position="65"/>
    </location>
</feature>
<evidence type="ECO:0000313" key="3">
    <source>
        <dbReference type="Proteomes" id="UP000630718"/>
    </source>
</evidence>
<organism evidence="2 3">
    <name type="scientific">Streptomyces fumanus</name>
    <dbReference type="NCBI Taxonomy" id="67302"/>
    <lineage>
        <taxon>Bacteria</taxon>
        <taxon>Bacillati</taxon>
        <taxon>Actinomycetota</taxon>
        <taxon>Actinomycetes</taxon>
        <taxon>Kitasatosporales</taxon>
        <taxon>Streptomycetaceae</taxon>
        <taxon>Streptomyces</taxon>
    </lineage>
</organism>
<sequence>MRVTWASLLPVLRTLPWPTLTAAGGVGLLLAAVPRLADGTAAAGPALDLLRCVALTGGLGLAFLLDDPARHTTAAVPVRRLARQALRAALVAPPVALWWAAAVLLVPAEIRPPVGDVTLEAAAVGLLALAGAAAGVRLTDRPRPGPGVAAGLLAAAVLAPLLLPERWALFVPADDDRWAAAHDRWALLLAAAVAAWGLYGRERLGRRR</sequence>
<feature type="transmembrane region" description="Helical" evidence="1">
    <location>
        <begin position="184"/>
        <end position="200"/>
    </location>
</feature>
<evidence type="ECO:0000256" key="1">
    <source>
        <dbReference type="SAM" id="Phobius"/>
    </source>
</evidence>
<feature type="transmembrane region" description="Helical" evidence="1">
    <location>
        <begin position="85"/>
        <end position="105"/>
    </location>
</feature>